<evidence type="ECO:0000313" key="4">
    <source>
        <dbReference type="Proteomes" id="UP000595374"/>
    </source>
</evidence>
<organism evidence="3 4">
    <name type="scientific">Brevibacterium casei</name>
    <dbReference type="NCBI Taxonomy" id="33889"/>
    <lineage>
        <taxon>Bacteria</taxon>
        <taxon>Bacillati</taxon>
        <taxon>Actinomycetota</taxon>
        <taxon>Actinomycetes</taxon>
        <taxon>Micrococcales</taxon>
        <taxon>Brevibacteriaceae</taxon>
        <taxon>Brevibacterium</taxon>
    </lineage>
</organism>
<feature type="domain" description="DUF6286" evidence="2">
    <location>
        <begin position="76"/>
        <end position="183"/>
    </location>
</feature>
<proteinExistence type="predicted"/>
<feature type="transmembrane region" description="Helical" evidence="1">
    <location>
        <begin position="12"/>
        <end position="39"/>
    </location>
</feature>
<dbReference type="Pfam" id="PF19803">
    <property type="entry name" value="DUF6286"/>
    <property type="match status" value="1"/>
</dbReference>
<dbReference type="AlphaFoldDB" id="A0A7T4DIQ2"/>
<keyword evidence="1" id="KW-1133">Transmembrane helix</keyword>
<evidence type="ECO:0000256" key="1">
    <source>
        <dbReference type="SAM" id="Phobius"/>
    </source>
</evidence>
<keyword evidence="1" id="KW-0472">Membrane</keyword>
<dbReference type="EMBL" id="CP065989">
    <property type="protein sequence ID" value="QQB14812.1"/>
    <property type="molecule type" value="Genomic_DNA"/>
</dbReference>
<accession>A0A7T4DIQ2</accession>
<reference evidence="3 4" key="1">
    <citation type="submission" date="2020-12" db="EMBL/GenBank/DDBJ databases">
        <title>FDA dAtabase for Regulatory Grade micrObial Sequences (FDA-ARGOS): Supporting development and validation of Infectious Disease Dx tests.</title>
        <authorList>
            <person name="Sproer C."/>
            <person name="Gronow S."/>
            <person name="Severitt S."/>
            <person name="Schroder I."/>
            <person name="Tallon L."/>
            <person name="Sadzewicz L."/>
            <person name="Zhao X."/>
            <person name="Boylan J."/>
            <person name="Ott S."/>
            <person name="Bowen H."/>
            <person name="Vavikolanu K."/>
            <person name="Mehta A."/>
            <person name="Aluvathingal J."/>
            <person name="Nadendla S."/>
            <person name="Lowell S."/>
            <person name="Myers T."/>
            <person name="Yan Y."/>
            <person name="Sichtig H."/>
        </authorList>
    </citation>
    <scope>NUCLEOTIDE SEQUENCE [LARGE SCALE GENOMIC DNA]</scope>
    <source>
        <strain evidence="3 4">FDAARGOS_990</strain>
    </source>
</reference>
<sequence length="187" mass="19189">MSAHLLRARPARVVPSVIVAVVFLLVAVGLGWAGIAAIAQSGAEAALTTTLPGVSGAESLQWGMPIVIGAGIVLGVIGLILIILAISPGPRRIVGFRAPTSEYIEQFEVALPTSAVSDLAAAAADSVDGVSRVRAASNARSTIVTVATPVRDTAAIRSDVGQAVTDRLSAIGFDRQPSVRVHAQRRQ</sequence>
<gene>
    <name evidence="3" type="ORF">I6H47_02185</name>
</gene>
<keyword evidence="1" id="KW-0812">Transmembrane</keyword>
<dbReference type="Proteomes" id="UP000595374">
    <property type="component" value="Chromosome"/>
</dbReference>
<dbReference type="InterPro" id="IPR046253">
    <property type="entry name" value="DUF6286"/>
</dbReference>
<protein>
    <recommendedName>
        <fullName evidence="2">DUF6286 domain-containing protein</fullName>
    </recommendedName>
</protein>
<evidence type="ECO:0000313" key="3">
    <source>
        <dbReference type="EMBL" id="QQB14812.1"/>
    </source>
</evidence>
<dbReference type="RefSeq" id="WP_198499859.1">
    <property type="nucleotide sequence ID" value="NZ_CP065989.1"/>
</dbReference>
<evidence type="ECO:0000259" key="2">
    <source>
        <dbReference type="Pfam" id="PF19803"/>
    </source>
</evidence>
<name>A0A7T4DIQ2_9MICO</name>
<feature type="transmembrane region" description="Helical" evidence="1">
    <location>
        <begin position="59"/>
        <end position="87"/>
    </location>
</feature>